<dbReference type="GO" id="GO:0005886">
    <property type="term" value="C:plasma membrane"/>
    <property type="evidence" value="ECO:0007669"/>
    <property type="project" value="TreeGrafter"/>
</dbReference>
<gene>
    <name evidence="4" type="ORF">HPB52_019185</name>
</gene>
<name>A0A9D4Q212_RHISA</name>
<dbReference type="EMBL" id="JABSTV010001249">
    <property type="protein sequence ID" value="KAH7963002.1"/>
    <property type="molecule type" value="Genomic_DNA"/>
</dbReference>
<proteinExistence type="predicted"/>
<feature type="compositionally biased region" description="Polar residues" evidence="1">
    <location>
        <begin position="230"/>
        <end position="247"/>
    </location>
</feature>
<comment type="caution">
    <text evidence="4">The sequence shown here is derived from an EMBL/GenBank/DDBJ whole genome shotgun (WGS) entry which is preliminary data.</text>
</comment>
<protein>
    <recommendedName>
        <fullName evidence="3">Peptidase M13 C-terminal domain-containing protein</fullName>
    </recommendedName>
</protein>
<organism evidence="4 5">
    <name type="scientific">Rhipicephalus sanguineus</name>
    <name type="common">Brown dog tick</name>
    <name type="synonym">Ixodes sanguineus</name>
    <dbReference type="NCBI Taxonomy" id="34632"/>
    <lineage>
        <taxon>Eukaryota</taxon>
        <taxon>Metazoa</taxon>
        <taxon>Ecdysozoa</taxon>
        <taxon>Arthropoda</taxon>
        <taxon>Chelicerata</taxon>
        <taxon>Arachnida</taxon>
        <taxon>Acari</taxon>
        <taxon>Parasitiformes</taxon>
        <taxon>Ixodida</taxon>
        <taxon>Ixodoidea</taxon>
        <taxon>Ixodidae</taxon>
        <taxon>Rhipicephalinae</taxon>
        <taxon>Rhipicephalus</taxon>
        <taxon>Rhipicephalus</taxon>
    </lineage>
</organism>
<dbReference type="PROSITE" id="PS51885">
    <property type="entry name" value="NEPRILYSIN"/>
    <property type="match status" value="1"/>
</dbReference>
<reference evidence="4" key="2">
    <citation type="submission" date="2021-09" db="EMBL/GenBank/DDBJ databases">
        <authorList>
            <person name="Jia N."/>
            <person name="Wang J."/>
            <person name="Shi W."/>
            <person name="Du L."/>
            <person name="Sun Y."/>
            <person name="Zhan W."/>
            <person name="Jiang J."/>
            <person name="Wang Q."/>
            <person name="Zhang B."/>
            <person name="Ji P."/>
            <person name="Sakyi L.B."/>
            <person name="Cui X."/>
            <person name="Yuan T."/>
            <person name="Jiang B."/>
            <person name="Yang W."/>
            <person name="Lam T.T.-Y."/>
            <person name="Chang Q."/>
            <person name="Ding S."/>
            <person name="Wang X."/>
            <person name="Zhu J."/>
            <person name="Ruan X."/>
            <person name="Zhao L."/>
            <person name="Wei J."/>
            <person name="Que T."/>
            <person name="Du C."/>
            <person name="Cheng J."/>
            <person name="Dai P."/>
            <person name="Han X."/>
            <person name="Huang E."/>
            <person name="Gao Y."/>
            <person name="Liu J."/>
            <person name="Shao H."/>
            <person name="Ye R."/>
            <person name="Li L."/>
            <person name="Wei W."/>
            <person name="Wang X."/>
            <person name="Wang C."/>
            <person name="Huo Q."/>
            <person name="Li W."/>
            <person name="Guo W."/>
            <person name="Chen H."/>
            <person name="Chen S."/>
            <person name="Zhou L."/>
            <person name="Zhou L."/>
            <person name="Ni X."/>
            <person name="Tian J."/>
            <person name="Zhou Y."/>
            <person name="Sheng Y."/>
            <person name="Liu T."/>
            <person name="Pan Y."/>
            <person name="Xia L."/>
            <person name="Li J."/>
            <person name="Zhao F."/>
            <person name="Cao W."/>
        </authorList>
    </citation>
    <scope>NUCLEOTIDE SEQUENCE</scope>
    <source>
        <strain evidence="4">Rsan-2018</strain>
        <tissue evidence="4">Larvae</tissue>
    </source>
</reference>
<feature type="transmembrane region" description="Helical" evidence="2">
    <location>
        <begin position="305"/>
        <end position="325"/>
    </location>
</feature>
<dbReference type="Gene3D" id="1.10.1380.10">
    <property type="entry name" value="Neutral endopeptidase , domain2"/>
    <property type="match status" value="2"/>
</dbReference>
<feature type="region of interest" description="Disordered" evidence="1">
    <location>
        <begin position="948"/>
        <end position="971"/>
    </location>
</feature>
<dbReference type="Pfam" id="PF01431">
    <property type="entry name" value="Peptidase_M13"/>
    <property type="match status" value="1"/>
</dbReference>
<dbReference type="Gene3D" id="3.40.390.10">
    <property type="entry name" value="Collagenase (Catalytic Domain)"/>
    <property type="match status" value="2"/>
</dbReference>
<feature type="compositionally biased region" description="Basic and acidic residues" evidence="1">
    <location>
        <begin position="1"/>
        <end position="12"/>
    </location>
</feature>
<dbReference type="SUPFAM" id="SSF55486">
    <property type="entry name" value="Metalloproteases ('zincins'), catalytic domain"/>
    <property type="match status" value="1"/>
</dbReference>
<feature type="compositionally biased region" description="Low complexity" evidence="1">
    <location>
        <begin position="20"/>
        <end position="37"/>
    </location>
</feature>
<keyword evidence="2" id="KW-1133">Transmembrane helix</keyword>
<feature type="domain" description="Peptidase M13 C-terminal" evidence="3">
    <location>
        <begin position="769"/>
        <end position="957"/>
    </location>
</feature>
<dbReference type="InterPro" id="IPR042089">
    <property type="entry name" value="Peptidase_M13_dom_2"/>
</dbReference>
<evidence type="ECO:0000256" key="2">
    <source>
        <dbReference type="SAM" id="Phobius"/>
    </source>
</evidence>
<dbReference type="Proteomes" id="UP000821837">
    <property type="component" value="Chromosome 3"/>
</dbReference>
<evidence type="ECO:0000259" key="3">
    <source>
        <dbReference type="Pfam" id="PF01431"/>
    </source>
</evidence>
<dbReference type="VEuPathDB" id="VectorBase:RSAN_040578"/>
<keyword evidence="2" id="KW-0472">Membrane</keyword>
<accession>A0A9D4Q212</accession>
<reference evidence="4" key="1">
    <citation type="journal article" date="2020" name="Cell">
        <title>Large-Scale Comparative Analyses of Tick Genomes Elucidate Their Genetic Diversity and Vector Capacities.</title>
        <authorList>
            <consortium name="Tick Genome and Microbiome Consortium (TIGMIC)"/>
            <person name="Jia N."/>
            <person name="Wang J."/>
            <person name="Shi W."/>
            <person name="Du L."/>
            <person name="Sun Y."/>
            <person name="Zhan W."/>
            <person name="Jiang J.F."/>
            <person name="Wang Q."/>
            <person name="Zhang B."/>
            <person name="Ji P."/>
            <person name="Bell-Sakyi L."/>
            <person name="Cui X.M."/>
            <person name="Yuan T.T."/>
            <person name="Jiang B.G."/>
            <person name="Yang W.F."/>
            <person name="Lam T.T."/>
            <person name="Chang Q.C."/>
            <person name="Ding S.J."/>
            <person name="Wang X.J."/>
            <person name="Zhu J.G."/>
            <person name="Ruan X.D."/>
            <person name="Zhao L."/>
            <person name="Wei J.T."/>
            <person name="Ye R.Z."/>
            <person name="Que T.C."/>
            <person name="Du C.H."/>
            <person name="Zhou Y.H."/>
            <person name="Cheng J.X."/>
            <person name="Dai P.F."/>
            <person name="Guo W.B."/>
            <person name="Han X.H."/>
            <person name="Huang E.J."/>
            <person name="Li L.F."/>
            <person name="Wei W."/>
            <person name="Gao Y.C."/>
            <person name="Liu J.Z."/>
            <person name="Shao H.Z."/>
            <person name="Wang X."/>
            <person name="Wang C.C."/>
            <person name="Yang T.C."/>
            <person name="Huo Q.B."/>
            <person name="Li W."/>
            <person name="Chen H.Y."/>
            <person name="Chen S.E."/>
            <person name="Zhou L.G."/>
            <person name="Ni X.B."/>
            <person name="Tian J.H."/>
            <person name="Sheng Y."/>
            <person name="Liu T."/>
            <person name="Pan Y.S."/>
            <person name="Xia L.Y."/>
            <person name="Li J."/>
            <person name="Zhao F."/>
            <person name="Cao W.C."/>
        </authorList>
    </citation>
    <scope>NUCLEOTIDE SEQUENCE</scope>
    <source>
        <strain evidence="4">Rsan-2018</strain>
    </source>
</reference>
<dbReference type="PANTHER" id="PTHR11733:SF241">
    <property type="entry name" value="GH26575P-RELATED"/>
    <property type="match status" value="1"/>
</dbReference>
<feature type="compositionally biased region" description="Basic and acidic residues" evidence="1">
    <location>
        <begin position="108"/>
        <end position="121"/>
    </location>
</feature>
<dbReference type="GO" id="GO:0016485">
    <property type="term" value="P:protein processing"/>
    <property type="evidence" value="ECO:0007669"/>
    <property type="project" value="TreeGrafter"/>
</dbReference>
<evidence type="ECO:0000313" key="4">
    <source>
        <dbReference type="EMBL" id="KAH7963002.1"/>
    </source>
</evidence>
<evidence type="ECO:0000256" key="1">
    <source>
        <dbReference type="SAM" id="MobiDB-lite"/>
    </source>
</evidence>
<dbReference type="InterPro" id="IPR000718">
    <property type="entry name" value="Peptidase_M13"/>
</dbReference>
<dbReference type="InterPro" id="IPR018497">
    <property type="entry name" value="Peptidase_M13_C"/>
</dbReference>
<dbReference type="InterPro" id="IPR024079">
    <property type="entry name" value="MetalloPept_cat_dom_sf"/>
</dbReference>
<feature type="region of interest" description="Disordered" evidence="1">
    <location>
        <begin position="1"/>
        <end position="248"/>
    </location>
</feature>
<sequence>MRRSSVSRDEKSKTRRRSRTSSTSSSGRESSRRSSSSGEREGARKRHSDPVPEATAGAPLPSALPTGTTSATGSVADPRGIEAPKSKRRLSFYGDAQHSAPDATTSQRQRDGSAEHRKCEVADDPSTEARSSLKTAVTDGRPASAHAAAEEGDELPPGERNASQKKQTAKPAAARISAGHTSSIASKKETADVPMTPEVSSELLPPDMIKTRTRRGSLVTLSVPKASLSRGGSSVKESTQDSGSQREPSFKSFIQGLKSLSTERHEEQQKRSRASKSWILDSYHDHRLSRIVVTVAGIPVKMKHVLLMAILILMVASVIAAIILFTREEESAPTKPYCKTRGCLVHAWRLSNKLNSSLDPCRDFGAYVCSAWSPPEGYLEHSNSAMDDVRKSWFPGFEQVLKEGSKELRVGNKALSMYATCMGESKEYGSNIDVFWKFLNECRLSWPDEPQPSDTSALEVLMTLALKWQVPLFFQVRIHRLVARTNWRLLLEPGSLIPLMYQHHLTIKSTGAYAKYWASFFYILRENYDGNSINHTLIDAAIALEGDVFRRLLVAMQSPVVSPVLVQIAKIGQYTRPLESEQWLDALKKAQLEPEGDAATVLDAWSCVQLLAPAVDLRLLRSRYDQGVILYRPYFCERFVETGYRLLVIALGSVSRFSRPERAAVSAKFDHLVQSAPVLVNATDWLDRESRQLAAEKLSSTRLQLWPPNIFLRNEELEGVYADYPSAELPFAEYWIQSSRRAAETYRTRTDIDILSYAVNYALPYLQYDAASGSVKVALGALSPPLYYPDGNKAMFYGGLGFSMAVQLVASLDRQGLRWHPDGTFGDSFLSNAADRAFEDRDGCLEAAQKGPVDVPRGYPTRTGSRASVFPEIPALEVAYAAYRLSITDNEDERRQALIRNISGDQVFFMTLCYMTCSLPGVVGPHTVDCNKAVSSSEAFARAFQCPQGSRMNPKRSACSSIDEGHLPKDL</sequence>
<evidence type="ECO:0000313" key="5">
    <source>
        <dbReference type="Proteomes" id="UP000821837"/>
    </source>
</evidence>
<dbReference type="GO" id="GO:0004222">
    <property type="term" value="F:metalloendopeptidase activity"/>
    <property type="evidence" value="ECO:0007669"/>
    <property type="project" value="InterPro"/>
</dbReference>
<dbReference type="PANTHER" id="PTHR11733">
    <property type="entry name" value="ZINC METALLOPROTEASE FAMILY M13 NEPRILYSIN-RELATED"/>
    <property type="match status" value="1"/>
</dbReference>
<keyword evidence="2" id="KW-0812">Transmembrane</keyword>
<keyword evidence="5" id="KW-1185">Reference proteome</keyword>
<dbReference type="AlphaFoldDB" id="A0A9D4Q212"/>